<sequence>MCFGCNTEETIKTAEEPSYRRLFEAVTNRKPEPQVRRRPSESTTLATSTTLYSCLSLVGCITSSHAIGTQGDCGLAEASVVQYVCALIRPCMSYPL</sequence>
<reference evidence="1" key="1">
    <citation type="submission" date="2019-11" db="UniProtKB">
        <authorList>
            <consortium name="WormBaseParasite"/>
        </authorList>
    </citation>
    <scope>IDENTIFICATION</scope>
</reference>
<dbReference type="AlphaFoldDB" id="A0A5K3FGV0"/>
<name>A0A5K3FGV0_MESCO</name>
<evidence type="ECO:0000313" key="1">
    <source>
        <dbReference type="WBParaSite" id="MCU_008347-RA"/>
    </source>
</evidence>
<protein>
    <submittedName>
        <fullName evidence="1">Uncharacterized protein</fullName>
    </submittedName>
</protein>
<organism evidence="1">
    <name type="scientific">Mesocestoides corti</name>
    <name type="common">Flatworm</name>
    <dbReference type="NCBI Taxonomy" id="53468"/>
    <lineage>
        <taxon>Eukaryota</taxon>
        <taxon>Metazoa</taxon>
        <taxon>Spiralia</taxon>
        <taxon>Lophotrochozoa</taxon>
        <taxon>Platyhelminthes</taxon>
        <taxon>Cestoda</taxon>
        <taxon>Eucestoda</taxon>
        <taxon>Cyclophyllidea</taxon>
        <taxon>Mesocestoididae</taxon>
        <taxon>Mesocestoides</taxon>
    </lineage>
</organism>
<proteinExistence type="predicted"/>
<dbReference type="WBParaSite" id="MCU_008347-RA">
    <property type="protein sequence ID" value="MCU_008347-RA"/>
    <property type="gene ID" value="MCU_008347"/>
</dbReference>
<accession>A0A5K3FGV0</accession>